<feature type="region of interest" description="Disordered" evidence="4">
    <location>
        <begin position="1"/>
        <end position="41"/>
    </location>
</feature>
<dbReference type="Gene3D" id="3.40.50.410">
    <property type="entry name" value="von Willebrand factor, type A domain"/>
    <property type="match status" value="1"/>
</dbReference>
<keyword evidence="3" id="KW-0653">Protein transport</keyword>
<evidence type="ECO:0000259" key="5">
    <source>
        <dbReference type="Pfam" id="PF00626"/>
    </source>
</evidence>
<evidence type="ECO:0000256" key="1">
    <source>
        <dbReference type="ARBA" id="ARBA00008334"/>
    </source>
</evidence>
<dbReference type="GO" id="GO:0070971">
    <property type="term" value="C:endoplasmic reticulum exit site"/>
    <property type="evidence" value="ECO:0007669"/>
    <property type="project" value="TreeGrafter"/>
</dbReference>
<dbReference type="InterPro" id="IPR036465">
    <property type="entry name" value="vWFA_dom_sf"/>
</dbReference>
<dbReference type="Pfam" id="PF08033">
    <property type="entry name" value="Sec23_BS"/>
    <property type="match status" value="1"/>
</dbReference>
<evidence type="ECO:0000256" key="3">
    <source>
        <dbReference type="ARBA" id="ARBA00022927"/>
    </source>
</evidence>
<feature type="domain" description="Sec23/Sec24 trunk" evidence="7">
    <location>
        <begin position="202"/>
        <end position="440"/>
    </location>
</feature>
<feature type="domain" description="Sec23/Sec24 beta-sandwich" evidence="9">
    <location>
        <begin position="445"/>
        <end position="529"/>
    </location>
</feature>
<keyword evidence="2" id="KW-0813">Transport</keyword>
<dbReference type="InterPro" id="IPR050550">
    <property type="entry name" value="SEC23_SEC24_subfamily"/>
</dbReference>
<organism evidence="10">
    <name type="scientific">Ostreococcus sp. 'lucimarinus'</name>
    <dbReference type="NCBI Taxonomy" id="242159"/>
    <lineage>
        <taxon>Eukaryota</taxon>
        <taxon>Viridiplantae</taxon>
        <taxon>Chlorophyta</taxon>
        <taxon>Mamiellophyceae</taxon>
        <taxon>Mamiellales</taxon>
        <taxon>Bathycoccaceae</taxon>
        <taxon>Ostreococcus</taxon>
    </lineage>
</organism>
<reference evidence="10" key="1">
    <citation type="submission" date="2021-01" db="EMBL/GenBank/DDBJ databases">
        <authorList>
            <person name="Corre E."/>
            <person name="Pelletier E."/>
            <person name="Niang G."/>
            <person name="Scheremetjew M."/>
            <person name="Finn R."/>
            <person name="Kale V."/>
            <person name="Holt S."/>
            <person name="Cochrane G."/>
            <person name="Meng A."/>
            <person name="Brown T."/>
            <person name="Cohen L."/>
        </authorList>
    </citation>
    <scope>NUCLEOTIDE SEQUENCE</scope>
    <source>
        <strain evidence="10">Clade-A-BCC118000</strain>
    </source>
</reference>
<dbReference type="Pfam" id="PF00626">
    <property type="entry name" value="Gelsolin"/>
    <property type="match status" value="1"/>
</dbReference>
<dbReference type="InterPro" id="IPR036175">
    <property type="entry name" value="Sec23/24_helical_dom_sf"/>
</dbReference>
<evidence type="ECO:0000259" key="9">
    <source>
        <dbReference type="Pfam" id="PF08033"/>
    </source>
</evidence>
<dbReference type="GO" id="GO:0006886">
    <property type="term" value="P:intracellular protein transport"/>
    <property type="evidence" value="ECO:0007669"/>
    <property type="project" value="InterPro"/>
</dbReference>
<evidence type="ECO:0000256" key="2">
    <source>
        <dbReference type="ARBA" id="ARBA00022448"/>
    </source>
</evidence>
<feature type="domain" description="Gelsolin-like" evidence="5">
    <location>
        <begin position="664"/>
        <end position="735"/>
    </location>
</feature>
<dbReference type="GO" id="GO:0090110">
    <property type="term" value="P:COPII-coated vesicle cargo loading"/>
    <property type="evidence" value="ECO:0007669"/>
    <property type="project" value="TreeGrafter"/>
</dbReference>
<dbReference type="SUPFAM" id="SSF81995">
    <property type="entry name" value="beta-sandwich domain of Sec23/24"/>
    <property type="match status" value="1"/>
</dbReference>
<dbReference type="Pfam" id="PF04810">
    <property type="entry name" value="zf-Sec23_Sec24"/>
    <property type="match status" value="1"/>
</dbReference>
<dbReference type="InterPro" id="IPR006895">
    <property type="entry name" value="Znf_Sec23_Sec24"/>
</dbReference>
<evidence type="ECO:0000259" key="8">
    <source>
        <dbReference type="Pfam" id="PF04815"/>
    </source>
</evidence>
<dbReference type="SUPFAM" id="SSF53300">
    <property type="entry name" value="vWA-like"/>
    <property type="match status" value="1"/>
</dbReference>
<dbReference type="InterPro" id="IPR007123">
    <property type="entry name" value="Gelsolin-like_dom"/>
</dbReference>
<feature type="domain" description="Zinc finger Sec23/Sec24-type" evidence="6">
    <location>
        <begin position="128"/>
        <end position="165"/>
    </location>
</feature>
<dbReference type="SUPFAM" id="SSF82919">
    <property type="entry name" value="Zn-finger domain of Sec23/24"/>
    <property type="match status" value="1"/>
</dbReference>
<dbReference type="InterPro" id="IPR036180">
    <property type="entry name" value="Gelsolin-like_dom_sf"/>
</dbReference>
<dbReference type="GO" id="GO:0008270">
    <property type="term" value="F:zinc ion binding"/>
    <property type="evidence" value="ECO:0007669"/>
    <property type="project" value="InterPro"/>
</dbReference>
<dbReference type="GO" id="GO:0030127">
    <property type="term" value="C:COPII vesicle coat"/>
    <property type="evidence" value="ECO:0007669"/>
    <property type="project" value="InterPro"/>
</dbReference>
<dbReference type="EMBL" id="HBDX01006890">
    <property type="protein sequence ID" value="CAD8225167.1"/>
    <property type="molecule type" value="Transcribed_RNA"/>
</dbReference>
<accession>A0A7R9XSW1</accession>
<evidence type="ECO:0000259" key="7">
    <source>
        <dbReference type="Pfam" id="PF04811"/>
    </source>
</evidence>
<dbReference type="AlphaFoldDB" id="A0A7R9XSW1"/>
<proteinExistence type="inferred from homology"/>
<evidence type="ECO:0000313" key="10">
    <source>
        <dbReference type="EMBL" id="CAD8225167.1"/>
    </source>
</evidence>
<feature type="domain" description="Sec23/Sec24 helical" evidence="8">
    <location>
        <begin position="540"/>
        <end position="639"/>
    </location>
</feature>
<dbReference type="PANTHER" id="PTHR13803:SF4">
    <property type="entry name" value="SECRETORY 24CD, ISOFORM C"/>
    <property type="match status" value="1"/>
</dbReference>
<dbReference type="PANTHER" id="PTHR13803">
    <property type="entry name" value="SEC24-RELATED PROTEIN"/>
    <property type="match status" value="1"/>
</dbReference>
<dbReference type="SUPFAM" id="SSF82754">
    <property type="entry name" value="C-terminal, gelsolin-like domain of Sec23/24"/>
    <property type="match status" value="1"/>
</dbReference>
<evidence type="ECO:0000256" key="4">
    <source>
        <dbReference type="SAM" id="MobiDB-lite"/>
    </source>
</evidence>
<evidence type="ECO:0000259" key="6">
    <source>
        <dbReference type="Pfam" id="PF04810"/>
    </source>
</evidence>
<dbReference type="Pfam" id="PF04815">
    <property type="entry name" value="Sec23_helical"/>
    <property type="match status" value="1"/>
</dbReference>
<dbReference type="InterPro" id="IPR006896">
    <property type="entry name" value="Sec23/24_trunk_dom"/>
</dbReference>
<sequence>MPPAAPVPASHPHRPMPGAASATGATSRIDPSQIPRPQYASHEERVTYNTRSEMDQATHPPSATLEYVGCDLGSANPRYMRSTLSSLPNTGDLLTTSGMPLSIMTRPLALPHPEEAPIHLIDNGKTGPIRCGRCKAYMNPYMRFLDHLRFECNFCYFITEVPHEYMCNLGANGKRTDWTERQELCRGTVEYVAPQEYMVRPPMAPTYLFLIEVTSQAIHSGVTTSACEVIMRTLDSVPKDAQVGIATVDSAIHFYHLKDGAEKPSMLIVPDVEDSYAPLKSGLVVSLAKNREAIESLLKMIPETFSSTAPGPNASTAAIKAGIECLKPTGGKVMAFMATIPNVGLGKLEARTGTAGQRTGNIEKEPLKCMAPADKAYHTMATYAAEYQVCIDLFLCVSSAVDVATLGVLPRLTGGSLYRYPGFNVQQDFAQLHNDLRWNFIRPQGLEAVMRVRASSGLGVQDYNGFFCKRTMTDIDLPAIDSDKTIAVTLRYEDKLVDGREAYVQCALLYSTTTMERRIRVHTIALPITSVLGALFRSADLDAQSDWAVRKAANALLSGNGTLASAKDASLQQCIATLFAYRRFCASNNSSGQLILPEGLKTLPLYTLGLHKSYGLRSDASPDDRAAWLYRALHAPPELATPAVYPRLFSIHDLPQDSSFPPIPPCMWLSSEKLNQDGAYLLEDGQEILIWIGRQLPVETLRDLFGTENVDDIVSTRATIPNLDTPASKALNSFINAIRKQRGAFMRARILKRGDTLEALFYNRLSEDRSPAGMSYVEFLCHCHRLIMNKSN</sequence>
<comment type="similarity">
    <text evidence="1">Belongs to the SEC23/SEC24 family. SEC24 subfamily.</text>
</comment>
<dbReference type="SUPFAM" id="SSF81811">
    <property type="entry name" value="Helical domain of Sec23/24"/>
    <property type="match status" value="1"/>
</dbReference>
<dbReference type="GO" id="GO:0000149">
    <property type="term" value="F:SNARE binding"/>
    <property type="evidence" value="ECO:0007669"/>
    <property type="project" value="TreeGrafter"/>
</dbReference>
<dbReference type="InterPro" id="IPR036174">
    <property type="entry name" value="Znf_Sec23_Sec24_sf"/>
</dbReference>
<protein>
    <submittedName>
        <fullName evidence="10">Uncharacterized protein</fullName>
    </submittedName>
</protein>
<dbReference type="Gene3D" id="2.60.40.1670">
    <property type="entry name" value="beta-sandwich domain of Sec23/24"/>
    <property type="match status" value="1"/>
</dbReference>
<dbReference type="Gene3D" id="3.40.20.10">
    <property type="entry name" value="Severin"/>
    <property type="match status" value="1"/>
</dbReference>
<dbReference type="Pfam" id="PF04811">
    <property type="entry name" value="Sec23_trunk"/>
    <property type="match status" value="1"/>
</dbReference>
<dbReference type="Gene3D" id="1.20.120.730">
    <property type="entry name" value="Sec23/Sec24 helical domain"/>
    <property type="match status" value="1"/>
</dbReference>
<dbReference type="InterPro" id="IPR006900">
    <property type="entry name" value="Sec23/24_helical_dom"/>
</dbReference>
<gene>
    <name evidence="10" type="ORF">OLUC0939_LOCUS5907</name>
</gene>
<name>A0A7R9XSW1_9CHLO</name>
<dbReference type="Gene3D" id="2.30.30.380">
    <property type="entry name" value="Zn-finger domain of Sec23/24"/>
    <property type="match status" value="1"/>
</dbReference>
<dbReference type="InterPro" id="IPR012990">
    <property type="entry name" value="Beta-sandwich_Sec23_24"/>
</dbReference>
<dbReference type="InterPro" id="IPR029006">
    <property type="entry name" value="ADF-H/Gelsolin-like_dom_sf"/>
</dbReference>